<feature type="transmembrane region" description="Helical" evidence="1">
    <location>
        <begin position="125"/>
        <end position="145"/>
    </location>
</feature>
<feature type="transmembrane region" description="Helical" evidence="1">
    <location>
        <begin position="210"/>
        <end position="229"/>
    </location>
</feature>
<accession>R7Q5K2</accession>
<dbReference type="KEGG" id="ccp:CHC_T00009401001"/>
<organism evidence="3 4">
    <name type="scientific">Chondrus crispus</name>
    <name type="common">Carrageen Irish moss</name>
    <name type="synonym">Polymorpha crispa</name>
    <dbReference type="NCBI Taxonomy" id="2769"/>
    <lineage>
        <taxon>Eukaryota</taxon>
        <taxon>Rhodophyta</taxon>
        <taxon>Florideophyceae</taxon>
        <taxon>Rhodymeniophycidae</taxon>
        <taxon>Gigartinales</taxon>
        <taxon>Gigartinaceae</taxon>
        <taxon>Chondrus</taxon>
    </lineage>
</organism>
<dbReference type="OMA" id="GATCNQN"/>
<dbReference type="SMART" id="SM01269">
    <property type="entry name" value="Lipid_DES"/>
    <property type="match status" value="1"/>
</dbReference>
<keyword evidence="4" id="KW-1185">Reference proteome</keyword>
<dbReference type="PhylomeDB" id="R7Q5K2"/>
<gene>
    <name evidence="3" type="ORF">CHC_T00009401001</name>
</gene>
<feature type="transmembrane region" description="Helical" evidence="1">
    <location>
        <begin position="63"/>
        <end position="80"/>
    </location>
</feature>
<dbReference type="STRING" id="2769.R7Q5K2"/>
<dbReference type="PANTHER" id="PTHR12879:SF8">
    <property type="entry name" value="SPHINGOLIPID DELTA(4)-DESATURASE DES1"/>
    <property type="match status" value="1"/>
</dbReference>
<evidence type="ECO:0000313" key="3">
    <source>
        <dbReference type="EMBL" id="CDF32745.1"/>
    </source>
</evidence>
<dbReference type="GeneID" id="17320223"/>
<dbReference type="Gramene" id="CDF32745">
    <property type="protein sequence ID" value="CDF32745"/>
    <property type="gene ID" value="CHC_T00009401001"/>
</dbReference>
<dbReference type="AlphaFoldDB" id="R7Q5K2"/>
<dbReference type="Pfam" id="PF00487">
    <property type="entry name" value="FA_desaturase"/>
    <property type="match status" value="1"/>
</dbReference>
<proteinExistence type="predicted"/>
<reference evidence="4" key="1">
    <citation type="journal article" date="2013" name="Proc. Natl. Acad. Sci. U.S.A.">
        <title>Genome structure and metabolic features in the red seaweed Chondrus crispus shed light on evolution of the Archaeplastida.</title>
        <authorList>
            <person name="Collen J."/>
            <person name="Porcel B."/>
            <person name="Carre W."/>
            <person name="Ball S.G."/>
            <person name="Chaparro C."/>
            <person name="Tonon T."/>
            <person name="Barbeyron T."/>
            <person name="Michel G."/>
            <person name="Noel B."/>
            <person name="Valentin K."/>
            <person name="Elias M."/>
            <person name="Artiguenave F."/>
            <person name="Arun A."/>
            <person name="Aury J.M."/>
            <person name="Barbosa-Neto J.F."/>
            <person name="Bothwell J.H."/>
            <person name="Bouget F.Y."/>
            <person name="Brillet L."/>
            <person name="Cabello-Hurtado F."/>
            <person name="Capella-Gutierrez S."/>
            <person name="Charrier B."/>
            <person name="Cladiere L."/>
            <person name="Cock J.M."/>
            <person name="Coelho S.M."/>
            <person name="Colleoni C."/>
            <person name="Czjzek M."/>
            <person name="Da Silva C."/>
            <person name="Delage L."/>
            <person name="Denoeud F."/>
            <person name="Deschamps P."/>
            <person name="Dittami S.M."/>
            <person name="Gabaldon T."/>
            <person name="Gachon C.M."/>
            <person name="Groisillier A."/>
            <person name="Herve C."/>
            <person name="Jabbari K."/>
            <person name="Katinka M."/>
            <person name="Kloareg B."/>
            <person name="Kowalczyk N."/>
            <person name="Labadie K."/>
            <person name="Leblanc C."/>
            <person name="Lopez P.J."/>
            <person name="McLachlan D.H."/>
            <person name="Meslet-Cladiere L."/>
            <person name="Moustafa A."/>
            <person name="Nehr Z."/>
            <person name="Nyvall Collen P."/>
            <person name="Panaud O."/>
            <person name="Partensky F."/>
            <person name="Poulain J."/>
            <person name="Rensing S.A."/>
            <person name="Rousvoal S."/>
            <person name="Samson G."/>
            <person name="Symeonidi A."/>
            <person name="Weissenbach J."/>
            <person name="Zambounis A."/>
            <person name="Wincker P."/>
            <person name="Boyen C."/>
        </authorList>
    </citation>
    <scope>NUCLEOTIDE SEQUENCE [LARGE SCALE GENOMIC DNA]</scope>
    <source>
        <strain evidence="4">cv. Stackhouse</strain>
    </source>
</reference>
<feature type="transmembrane region" description="Helical" evidence="1">
    <location>
        <begin position="179"/>
        <end position="198"/>
    </location>
</feature>
<dbReference type="OrthoDB" id="200948at2759"/>
<keyword evidence="1" id="KW-1133">Transmembrane helix</keyword>
<dbReference type="GO" id="GO:0046513">
    <property type="term" value="P:ceramide biosynthetic process"/>
    <property type="evidence" value="ECO:0007669"/>
    <property type="project" value="TreeGrafter"/>
</dbReference>
<dbReference type="InterPro" id="IPR013866">
    <property type="entry name" value="Sphingolipid_d4-desaturase_N"/>
</dbReference>
<dbReference type="PANTHER" id="PTHR12879">
    <property type="entry name" value="SPHINGOLIPID DELTA 4 DESATURASE/C-4 HYDROXYLASE PROTEIN DES2"/>
    <property type="match status" value="1"/>
</dbReference>
<protein>
    <submittedName>
        <fullName evidence="3">Sphingolipid delta-4 desaturase</fullName>
    </submittedName>
</protein>
<dbReference type="EMBL" id="HG001566">
    <property type="protein sequence ID" value="CDF32745.1"/>
    <property type="molecule type" value="Genomic_DNA"/>
</dbReference>
<dbReference type="Pfam" id="PF08557">
    <property type="entry name" value="Lipid_DES"/>
    <property type="match status" value="1"/>
</dbReference>
<dbReference type="RefSeq" id="XP_005712516.1">
    <property type="nucleotide sequence ID" value="XM_005712459.1"/>
</dbReference>
<evidence type="ECO:0000256" key="1">
    <source>
        <dbReference type="SAM" id="Phobius"/>
    </source>
</evidence>
<name>R7Q5K2_CHOCR</name>
<keyword evidence="1" id="KW-0472">Membrane</keyword>
<evidence type="ECO:0000313" key="4">
    <source>
        <dbReference type="Proteomes" id="UP000012073"/>
    </source>
</evidence>
<dbReference type="Proteomes" id="UP000012073">
    <property type="component" value="Unassembled WGS sequence"/>
</dbReference>
<dbReference type="GO" id="GO:0042284">
    <property type="term" value="F:sphingolipid delta-4 desaturase activity"/>
    <property type="evidence" value="ECO:0007669"/>
    <property type="project" value="TreeGrafter"/>
</dbReference>
<dbReference type="InterPro" id="IPR005804">
    <property type="entry name" value="FA_desaturase_dom"/>
</dbReference>
<dbReference type="GO" id="GO:0016020">
    <property type="term" value="C:membrane"/>
    <property type="evidence" value="ECO:0007669"/>
    <property type="project" value="GOC"/>
</dbReference>
<feature type="transmembrane region" description="Helical" evidence="1">
    <location>
        <begin position="87"/>
        <end position="105"/>
    </location>
</feature>
<feature type="domain" description="Sphingolipid delta4-desaturase N-terminal" evidence="2">
    <location>
        <begin position="28"/>
        <end position="62"/>
    </location>
</feature>
<evidence type="ECO:0000259" key="2">
    <source>
        <dbReference type="SMART" id="SM01269"/>
    </source>
</evidence>
<sequence>MGKGAERSTPEASARSNLLSTEAAEAVVARAKNRKHPHGQRRAEILAAHPDVSSLFGIHPPTALWSLALVFFQVTLAVAATSFLPTWAALVVSYTVGAIVDHALWVLIHDATHNLVFRNVWSNRVVLLLCNIPHVFPSAMMFRYYHILHHIELNRAYKDPDVPFEWEARLIGNSPFRKSIWLAFFFIVQALRTIFYTYRIPKGIEVMWMALNWATNIASLAPIVLYFGWKPIFFLAFASISSIGLHPLGARWIQEHYPTQPFQATYSYYGIANRFAFAIGYHVEHHDFPSVPWNKLPALKAMAPEYYDTLFAYTSYSELLKDFIFERKWSLSNRFEVEREMNEKASPGADAFTKKER</sequence>
<keyword evidence="1" id="KW-0812">Transmembrane</keyword>